<proteinExistence type="predicted"/>
<protein>
    <recommendedName>
        <fullName evidence="2">Glycosyltransferase 2-like domain-containing protein</fullName>
    </recommendedName>
</protein>
<sequence>MSVTVSVIMPVCRTARALPSLLATRVPDGVTVDLVVVDDTDELGPVPADAPFPVRVLRHDTPRGLAAARNTGLAAATGEYVWFVGGDDWVDPELLASLTSAVLAVLGDEDRADIVVAGTVPVTEDGVTGPPLPSRDTATVWTGQQAVEEFLFRRIRSGVTNKLVRRDLLDGLTFPHGPRHEDVAVMAWLLLRARTVAFVAGPAYFHLSRPVSRFNPRTAERAAAVDEALFVLDGSGSPAARQHFRLRAGALAVAGAAARSSAGELSAAAWDAVGAARRGLRPRDAWAALRHRQVVLAAAVLLIRAAPALYVRLYRAARAADRHRHARLGRPWRGEAAALQSAAGVTLAAAGTTSAAVSATPTVPSQPGPADQVSPCAAVSKPAPDDIADQNAASAEAVGDTDVRVVGDAGAGVAVDADVRPVGDVAVRAGGDAAVRVVGGADVPAVGDAAVRVVGDVDVCRAAVPAQGADAAAARAVPADGPAPAAGATHDSADGSDPASDVMAAGAVSAESGGADPGVPRESDLADAERD</sequence>
<dbReference type="InterPro" id="IPR029044">
    <property type="entry name" value="Nucleotide-diphossugar_trans"/>
</dbReference>
<dbReference type="PANTHER" id="PTHR43685:SF2">
    <property type="entry name" value="GLYCOSYLTRANSFERASE 2-LIKE DOMAIN-CONTAINING PROTEIN"/>
    <property type="match status" value="1"/>
</dbReference>
<evidence type="ECO:0000259" key="2">
    <source>
        <dbReference type="Pfam" id="PF00535"/>
    </source>
</evidence>
<dbReference type="CDD" id="cd00761">
    <property type="entry name" value="Glyco_tranf_GTA_type"/>
    <property type="match status" value="1"/>
</dbReference>
<dbReference type="Proteomes" id="UP001501470">
    <property type="component" value="Unassembled WGS sequence"/>
</dbReference>
<feature type="domain" description="Glycosyltransferase 2-like" evidence="2">
    <location>
        <begin position="6"/>
        <end position="125"/>
    </location>
</feature>
<dbReference type="RefSeq" id="WP_344506072.1">
    <property type="nucleotide sequence ID" value="NZ_BAAAQD010000014.1"/>
</dbReference>
<keyword evidence="4" id="KW-1185">Reference proteome</keyword>
<dbReference type="PANTHER" id="PTHR43685">
    <property type="entry name" value="GLYCOSYLTRANSFERASE"/>
    <property type="match status" value="1"/>
</dbReference>
<organism evidence="3 4">
    <name type="scientific">Dactylosporangium maewongense</name>
    <dbReference type="NCBI Taxonomy" id="634393"/>
    <lineage>
        <taxon>Bacteria</taxon>
        <taxon>Bacillati</taxon>
        <taxon>Actinomycetota</taxon>
        <taxon>Actinomycetes</taxon>
        <taxon>Micromonosporales</taxon>
        <taxon>Micromonosporaceae</taxon>
        <taxon>Dactylosporangium</taxon>
    </lineage>
</organism>
<dbReference type="InterPro" id="IPR050834">
    <property type="entry name" value="Glycosyltransf_2"/>
</dbReference>
<dbReference type="Gene3D" id="3.90.550.10">
    <property type="entry name" value="Spore Coat Polysaccharide Biosynthesis Protein SpsA, Chain A"/>
    <property type="match status" value="1"/>
</dbReference>
<feature type="region of interest" description="Disordered" evidence="1">
    <location>
        <begin position="358"/>
        <end position="381"/>
    </location>
</feature>
<dbReference type="EMBL" id="BAAAQD010000014">
    <property type="protein sequence ID" value="GAA1536851.1"/>
    <property type="molecule type" value="Genomic_DNA"/>
</dbReference>
<evidence type="ECO:0000313" key="3">
    <source>
        <dbReference type="EMBL" id="GAA1536851.1"/>
    </source>
</evidence>
<accession>A0ABP4M489</accession>
<dbReference type="SUPFAM" id="SSF53448">
    <property type="entry name" value="Nucleotide-diphospho-sugar transferases"/>
    <property type="match status" value="1"/>
</dbReference>
<evidence type="ECO:0000313" key="4">
    <source>
        <dbReference type="Proteomes" id="UP001501470"/>
    </source>
</evidence>
<gene>
    <name evidence="3" type="ORF">GCM10009827_064410</name>
</gene>
<feature type="region of interest" description="Disordered" evidence="1">
    <location>
        <begin position="479"/>
        <end position="531"/>
    </location>
</feature>
<reference evidence="4" key="1">
    <citation type="journal article" date="2019" name="Int. J. Syst. Evol. Microbiol.">
        <title>The Global Catalogue of Microorganisms (GCM) 10K type strain sequencing project: providing services to taxonomists for standard genome sequencing and annotation.</title>
        <authorList>
            <consortium name="The Broad Institute Genomics Platform"/>
            <consortium name="The Broad Institute Genome Sequencing Center for Infectious Disease"/>
            <person name="Wu L."/>
            <person name="Ma J."/>
        </authorList>
    </citation>
    <scope>NUCLEOTIDE SEQUENCE [LARGE SCALE GENOMIC DNA]</scope>
    <source>
        <strain evidence="4">JCM 15933</strain>
    </source>
</reference>
<name>A0ABP4M489_9ACTN</name>
<feature type="compositionally biased region" description="Low complexity" evidence="1">
    <location>
        <begin position="479"/>
        <end position="488"/>
    </location>
</feature>
<feature type="compositionally biased region" description="Basic and acidic residues" evidence="1">
    <location>
        <begin position="519"/>
        <end position="531"/>
    </location>
</feature>
<dbReference type="Pfam" id="PF00535">
    <property type="entry name" value="Glycos_transf_2"/>
    <property type="match status" value="1"/>
</dbReference>
<comment type="caution">
    <text evidence="3">The sequence shown here is derived from an EMBL/GenBank/DDBJ whole genome shotgun (WGS) entry which is preliminary data.</text>
</comment>
<evidence type="ECO:0000256" key="1">
    <source>
        <dbReference type="SAM" id="MobiDB-lite"/>
    </source>
</evidence>
<dbReference type="InterPro" id="IPR001173">
    <property type="entry name" value="Glyco_trans_2-like"/>
</dbReference>
<feature type="compositionally biased region" description="Low complexity" evidence="1">
    <location>
        <begin position="504"/>
        <end position="514"/>
    </location>
</feature>